<sequence>MNENGTLAKLFELFINNKYVDWRLCGYSAHVIGRLYKAVPLPTEFGMKIVRYLKWMAIYTNEYFFKLSLESFHLLAECEQNHDLILEHLCYFPLYLFEKHDLILEEEFLTGMNQILELEKNKIKPDNLINFLKLIINLFKYGTLETKVNVIKQISINRLEILSNNQNSGVSQYAKQALDYFRQFDQEKERMEIEKGNDKKKKKEKDQESEQNEQKK</sequence>
<organism evidence="2 3">
    <name type="scientific">Streblomastix strix</name>
    <dbReference type="NCBI Taxonomy" id="222440"/>
    <lineage>
        <taxon>Eukaryota</taxon>
        <taxon>Metamonada</taxon>
        <taxon>Preaxostyla</taxon>
        <taxon>Oxymonadida</taxon>
        <taxon>Streblomastigidae</taxon>
        <taxon>Streblomastix</taxon>
    </lineage>
</organism>
<feature type="region of interest" description="Disordered" evidence="1">
    <location>
        <begin position="191"/>
        <end position="216"/>
    </location>
</feature>
<comment type="caution">
    <text evidence="2">The sequence shown here is derived from an EMBL/GenBank/DDBJ whole genome shotgun (WGS) entry which is preliminary data.</text>
</comment>
<protein>
    <submittedName>
        <fullName evidence="2">Uncharacterized protein</fullName>
    </submittedName>
</protein>
<reference evidence="2 3" key="1">
    <citation type="submission" date="2019-03" db="EMBL/GenBank/DDBJ databases">
        <title>Single cell metagenomics reveals metabolic interactions within the superorganism composed of flagellate Streblomastix strix and complex community of Bacteroidetes bacteria on its surface.</title>
        <authorList>
            <person name="Treitli S.C."/>
            <person name="Kolisko M."/>
            <person name="Husnik F."/>
            <person name="Keeling P."/>
            <person name="Hampl V."/>
        </authorList>
    </citation>
    <scope>NUCLEOTIDE SEQUENCE [LARGE SCALE GENOMIC DNA]</scope>
    <source>
        <strain evidence="2">ST1C</strain>
    </source>
</reference>
<dbReference type="Proteomes" id="UP000324800">
    <property type="component" value="Unassembled WGS sequence"/>
</dbReference>
<name>A0A5J4UAS6_9EUKA</name>
<dbReference type="EMBL" id="SNRW01018778">
    <property type="protein sequence ID" value="KAA6367012.1"/>
    <property type="molecule type" value="Genomic_DNA"/>
</dbReference>
<evidence type="ECO:0000313" key="2">
    <source>
        <dbReference type="EMBL" id="KAA6367012.1"/>
    </source>
</evidence>
<evidence type="ECO:0000256" key="1">
    <source>
        <dbReference type="SAM" id="MobiDB-lite"/>
    </source>
</evidence>
<dbReference type="AlphaFoldDB" id="A0A5J4UAS6"/>
<accession>A0A5J4UAS6</accession>
<evidence type="ECO:0000313" key="3">
    <source>
        <dbReference type="Proteomes" id="UP000324800"/>
    </source>
</evidence>
<proteinExistence type="predicted"/>
<feature type="compositionally biased region" description="Basic and acidic residues" evidence="1">
    <location>
        <begin position="204"/>
        <end position="216"/>
    </location>
</feature>
<gene>
    <name evidence="2" type="ORF">EZS28_037461</name>
</gene>